<sequence length="199" mass="23019">MQDTYKTIEQAAEGYIIEKKSKFLSFVFHVESPEEVKGIVDEHRKKYYDARHVCWAYMLGPEREEYRSNDDGEPSGTAGRPILGQINSYGLTNVLIIVIRYFGGTLLGTSGLIKAYKEAAEDAVKNAEIVEKTVDRALTVRFEYVLLNDVMRTLKQFEEVSWEQNFKESCTMKLRIRKSEFQRLHDSLSQIYGVKIEKE</sequence>
<dbReference type="PANTHER" id="PTHR16301">
    <property type="entry name" value="IMPACT-RELATED"/>
    <property type="match status" value="1"/>
</dbReference>
<dbReference type="GO" id="GO:0005737">
    <property type="term" value="C:cytoplasm"/>
    <property type="evidence" value="ECO:0007669"/>
    <property type="project" value="TreeGrafter"/>
</dbReference>
<dbReference type="AlphaFoldDB" id="A0A644XL95"/>
<evidence type="ECO:0000256" key="1">
    <source>
        <dbReference type="ARBA" id="ARBA00007665"/>
    </source>
</evidence>
<evidence type="ECO:0000313" key="3">
    <source>
        <dbReference type="EMBL" id="MPM16727.1"/>
    </source>
</evidence>
<comment type="caution">
    <text evidence="3">The sequence shown here is derived from an EMBL/GenBank/DDBJ whole genome shotgun (WGS) entry which is preliminary data.</text>
</comment>
<dbReference type="EMBL" id="VSSQ01002665">
    <property type="protein sequence ID" value="MPM16727.1"/>
    <property type="molecule type" value="Genomic_DNA"/>
</dbReference>
<dbReference type="PANTHER" id="PTHR16301:SF20">
    <property type="entry name" value="IMPACT FAMILY MEMBER YIGZ"/>
    <property type="match status" value="1"/>
</dbReference>
<dbReference type="InterPro" id="IPR036956">
    <property type="entry name" value="Impact_N_sf"/>
</dbReference>
<evidence type="ECO:0000259" key="2">
    <source>
        <dbReference type="Pfam" id="PF01205"/>
    </source>
</evidence>
<dbReference type="SUPFAM" id="SSF54211">
    <property type="entry name" value="Ribosomal protein S5 domain 2-like"/>
    <property type="match status" value="1"/>
</dbReference>
<dbReference type="InterPro" id="IPR020568">
    <property type="entry name" value="Ribosomal_Su5_D2-typ_SF"/>
</dbReference>
<reference evidence="3" key="1">
    <citation type="submission" date="2019-08" db="EMBL/GenBank/DDBJ databases">
        <authorList>
            <person name="Kucharzyk K."/>
            <person name="Murdoch R.W."/>
            <person name="Higgins S."/>
            <person name="Loffler F."/>
        </authorList>
    </citation>
    <scope>NUCLEOTIDE SEQUENCE</scope>
</reference>
<dbReference type="PROSITE" id="PS00910">
    <property type="entry name" value="UPF0029"/>
    <property type="match status" value="1"/>
</dbReference>
<dbReference type="GO" id="GO:0006446">
    <property type="term" value="P:regulation of translational initiation"/>
    <property type="evidence" value="ECO:0007669"/>
    <property type="project" value="TreeGrafter"/>
</dbReference>
<organism evidence="3">
    <name type="scientific">bioreactor metagenome</name>
    <dbReference type="NCBI Taxonomy" id="1076179"/>
    <lineage>
        <taxon>unclassified sequences</taxon>
        <taxon>metagenomes</taxon>
        <taxon>ecological metagenomes</taxon>
    </lineage>
</organism>
<comment type="similarity">
    <text evidence="1">Belongs to the IMPACT family.</text>
</comment>
<feature type="domain" description="Impact N-terminal" evidence="2">
    <location>
        <begin position="19"/>
        <end position="124"/>
    </location>
</feature>
<proteinExistence type="inferred from homology"/>
<accession>A0A644XL95</accession>
<name>A0A644XL95_9ZZZZ</name>
<gene>
    <name evidence="3" type="ORF">SDC9_63108</name>
</gene>
<dbReference type="InterPro" id="IPR020569">
    <property type="entry name" value="UPF0029_Impact_CS"/>
</dbReference>
<dbReference type="Pfam" id="PF01205">
    <property type="entry name" value="Impact_N"/>
    <property type="match status" value="1"/>
</dbReference>
<dbReference type="InterPro" id="IPR001498">
    <property type="entry name" value="Impact_N"/>
</dbReference>
<dbReference type="InterPro" id="IPR023582">
    <property type="entry name" value="Impact"/>
</dbReference>
<dbReference type="Gene3D" id="3.30.230.30">
    <property type="entry name" value="Impact, N-terminal domain"/>
    <property type="match status" value="1"/>
</dbReference>
<protein>
    <recommendedName>
        <fullName evidence="2">Impact N-terminal domain-containing protein</fullName>
    </recommendedName>
</protein>